<evidence type="ECO:0000313" key="4">
    <source>
        <dbReference type="EMBL" id="MBB3731145.1"/>
    </source>
</evidence>
<dbReference type="Gene3D" id="3.10.580.10">
    <property type="entry name" value="CBS-domain"/>
    <property type="match status" value="1"/>
</dbReference>
<comment type="caution">
    <text evidence="4">The sequence shown here is derived from an EMBL/GenBank/DDBJ whole genome shotgun (WGS) entry which is preliminary data.</text>
</comment>
<dbReference type="InterPro" id="IPR000644">
    <property type="entry name" value="CBS_dom"/>
</dbReference>
<proteinExistence type="predicted"/>
<organism evidence="4 5">
    <name type="scientific">Nonomuraea dietziae</name>
    <dbReference type="NCBI Taxonomy" id="65515"/>
    <lineage>
        <taxon>Bacteria</taxon>
        <taxon>Bacillati</taxon>
        <taxon>Actinomycetota</taxon>
        <taxon>Actinomycetes</taxon>
        <taxon>Streptosporangiales</taxon>
        <taxon>Streptosporangiaceae</taxon>
        <taxon>Nonomuraea</taxon>
    </lineage>
</organism>
<dbReference type="PROSITE" id="PS51371">
    <property type="entry name" value="CBS"/>
    <property type="match status" value="2"/>
</dbReference>
<keyword evidence="1 2" id="KW-0129">CBS domain</keyword>
<accession>A0A7W5VFS0</accession>
<protein>
    <submittedName>
        <fullName evidence="4">CBS domain-containing protein</fullName>
    </submittedName>
</protein>
<dbReference type="Proteomes" id="UP000579945">
    <property type="component" value="Unassembled WGS sequence"/>
</dbReference>
<dbReference type="RefSeq" id="WP_183656750.1">
    <property type="nucleotide sequence ID" value="NZ_JACIBV010000001.1"/>
</dbReference>
<dbReference type="InterPro" id="IPR051257">
    <property type="entry name" value="Diverse_CBS-Domain"/>
</dbReference>
<feature type="domain" description="CBS" evidence="3">
    <location>
        <begin position="74"/>
        <end position="133"/>
    </location>
</feature>
<dbReference type="PANTHER" id="PTHR43080">
    <property type="entry name" value="CBS DOMAIN-CONTAINING PROTEIN CBSX3, MITOCHONDRIAL"/>
    <property type="match status" value="1"/>
</dbReference>
<dbReference type="Pfam" id="PF00571">
    <property type="entry name" value="CBS"/>
    <property type="match status" value="2"/>
</dbReference>
<evidence type="ECO:0000256" key="2">
    <source>
        <dbReference type="PROSITE-ProRule" id="PRU00703"/>
    </source>
</evidence>
<dbReference type="SMART" id="SM00116">
    <property type="entry name" value="CBS"/>
    <property type="match status" value="2"/>
</dbReference>
<dbReference type="EMBL" id="JACIBV010000001">
    <property type="protein sequence ID" value="MBB3731145.1"/>
    <property type="molecule type" value="Genomic_DNA"/>
</dbReference>
<keyword evidence="5" id="KW-1185">Reference proteome</keyword>
<dbReference type="GeneID" id="95393256"/>
<evidence type="ECO:0000256" key="1">
    <source>
        <dbReference type="ARBA" id="ARBA00023122"/>
    </source>
</evidence>
<evidence type="ECO:0000313" key="5">
    <source>
        <dbReference type="Proteomes" id="UP000579945"/>
    </source>
</evidence>
<feature type="domain" description="CBS" evidence="3">
    <location>
        <begin position="9"/>
        <end position="65"/>
    </location>
</feature>
<evidence type="ECO:0000259" key="3">
    <source>
        <dbReference type="PROSITE" id="PS51371"/>
    </source>
</evidence>
<name>A0A7W5VFS0_9ACTN</name>
<reference evidence="4 5" key="1">
    <citation type="submission" date="2020-08" db="EMBL/GenBank/DDBJ databases">
        <title>Sequencing the genomes of 1000 actinobacteria strains.</title>
        <authorList>
            <person name="Klenk H.-P."/>
        </authorList>
    </citation>
    <scope>NUCLEOTIDE SEQUENCE [LARGE SCALE GENOMIC DNA]</scope>
    <source>
        <strain evidence="4 5">DSM 44320</strain>
    </source>
</reference>
<gene>
    <name evidence="4" type="ORF">FHR33_007005</name>
</gene>
<sequence>MMQKVREIMTPAPVSLPSGATLAEAAKQMRDHHIGDVLVVDDDRLLGIVTDRDIVIRAIAEGSDPGRTSLGEVCSREGLTCVTPQDDAEQAVELMRSKAIRRIPVLEDGRPVGVVSLGDLALERDSRSVLADISAAPANN</sequence>
<dbReference type="InterPro" id="IPR046342">
    <property type="entry name" value="CBS_dom_sf"/>
</dbReference>
<dbReference type="AlphaFoldDB" id="A0A7W5VFS0"/>
<dbReference type="PANTHER" id="PTHR43080:SF2">
    <property type="entry name" value="CBS DOMAIN-CONTAINING PROTEIN"/>
    <property type="match status" value="1"/>
</dbReference>
<dbReference type="CDD" id="cd04622">
    <property type="entry name" value="CBS_pair_HRP1_like"/>
    <property type="match status" value="1"/>
</dbReference>
<dbReference type="SUPFAM" id="SSF54631">
    <property type="entry name" value="CBS-domain pair"/>
    <property type="match status" value="1"/>
</dbReference>